<dbReference type="PANTHER" id="PTHR33798:SF5">
    <property type="entry name" value="FLAVIN REDUCTASE LIKE DOMAIN-CONTAINING PROTEIN"/>
    <property type="match status" value="1"/>
</dbReference>
<keyword evidence="3" id="KW-0288">FMN</keyword>
<organism evidence="6 7">
    <name type="scientific">Chondromyces crocatus</name>
    <dbReference type="NCBI Taxonomy" id="52"/>
    <lineage>
        <taxon>Bacteria</taxon>
        <taxon>Pseudomonadati</taxon>
        <taxon>Myxococcota</taxon>
        <taxon>Polyangia</taxon>
        <taxon>Polyangiales</taxon>
        <taxon>Polyangiaceae</taxon>
        <taxon>Chondromyces</taxon>
    </lineage>
</organism>
<comment type="similarity">
    <text evidence="4">Belongs to the flavoredoxin family.</text>
</comment>
<name>A0A0K1EJV7_CHOCO</name>
<dbReference type="STRING" id="52.CMC5_053010"/>
<dbReference type="EMBL" id="CP012159">
    <property type="protein sequence ID" value="AKT41140.1"/>
    <property type="molecule type" value="Genomic_DNA"/>
</dbReference>
<evidence type="ECO:0000256" key="4">
    <source>
        <dbReference type="ARBA" id="ARBA00038054"/>
    </source>
</evidence>
<reference evidence="6 7" key="1">
    <citation type="submission" date="2015-07" db="EMBL/GenBank/DDBJ databases">
        <title>Genome analysis of myxobacterium Chondromyces crocatus Cm c5 reveals a high potential for natural compound synthesis and the genetic basis for the loss of fruiting body formation.</title>
        <authorList>
            <person name="Zaburannyi N."/>
            <person name="Bunk B."/>
            <person name="Maier J."/>
            <person name="Overmann J."/>
            <person name="Mueller R."/>
        </authorList>
    </citation>
    <scope>NUCLEOTIDE SEQUENCE [LARGE SCALE GENOMIC DNA]</scope>
    <source>
        <strain evidence="6 7">Cm c5</strain>
    </source>
</reference>
<accession>A0A0K1EJV7</accession>
<evidence type="ECO:0000259" key="5">
    <source>
        <dbReference type="SMART" id="SM00903"/>
    </source>
</evidence>
<comment type="cofactor">
    <cofactor evidence="1">
        <name>FMN</name>
        <dbReference type="ChEBI" id="CHEBI:58210"/>
    </cofactor>
</comment>
<protein>
    <submittedName>
        <fullName evidence="6">Nitrilotriacetate monooxygenase</fullName>
    </submittedName>
</protein>
<evidence type="ECO:0000313" key="7">
    <source>
        <dbReference type="Proteomes" id="UP000067626"/>
    </source>
</evidence>
<evidence type="ECO:0000313" key="6">
    <source>
        <dbReference type="EMBL" id="AKT41140.1"/>
    </source>
</evidence>
<feature type="domain" description="Flavin reductase like" evidence="5">
    <location>
        <begin position="19"/>
        <end position="173"/>
    </location>
</feature>
<dbReference type="GO" id="GO:0010181">
    <property type="term" value="F:FMN binding"/>
    <property type="evidence" value="ECO:0007669"/>
    <property type="project" value="InterPro"/>
</dbReference>
<dbReference type="SMART" id="SM00903">
    <property type="entry name" value="Flavin_Reduct"/>
    <property type="match status" value="1"/>
</dbReference>
<gene>
    <name evidence="6" type="ORF">CMC5_053010</name>
</gene>
<dbReference type="Proteomes" id="UP000067626">
    <property type="component" value="Chromosome"/>
</dbReference>
<evidence type="ECO:0000256" key="1">
    <source>
        <dbReference type="ARBA" id="ARBA00001917"/>
    </source>
</evidence>
<dbReference type="AlphaFoldDB" id="A0A0K1EJV7"/>
<dbReference type="InterPro" id="IPR012349">
    <property type="entry name" value="Split_barrel_FMN-bd"/>
</dbReference>
<dbReference type="KEGG" id="ccro:CMC5_053010"/>
<keyword evidence="2" id="KW-0285">Flavoprotein</keyword>
<sequence>MLFDVQQLPPTSVYKLLTATIVPRPIAWVVTQSPDGEVNAAPFSFFNVFSGDPPVICIGVGARGPGHPKDTAANVALTGELVVNLVSEDLATQMNVTAIDFPQGVDELAEAGLTRVPSSKIKPPRIGESPVAFECVKLDIHPVGADNVLIIARVVAIHVRDDVVLDPARCHIDTPRLKLLGRMHGAGMYVRLTDLFEMPRLRLPPG</sequence>
<keyword evidence="6" id="KW-0560">Oxidoreductase</keyword>
<dbReference type="InterPro" id="IPR002563">
    <property type="entry name" value="Flavin_Rdtase-like_dom"/>
</dbReference>
<dbReference type="Gene3D" id="2.30.110.10">
    <property type="entry name" value="Electron Transport, Fmn-binding Protein, Chain A"/>
    <property type="match status" value="1"/>
</dbReference>
<dbReference type="SUPFAM" id="SSF50475">
    <property type="entry name" value="FMN-binding split barrel"/>
    <property type="match status" value="1"/>
</dbReference>
<evidence type="ECO:0000256" key="3">
    <source>
        <dbReference type="ARBA" id="ARBA00022643"/>
    </source>
</evidence>
<dbReference type="GO" id="GO:0016646">
    <property type="term" value="F:oxidoreductase activity, acting on the CH-NH group of donors, NAD or NADP as acceptor"/>
    <property type="evidence" value="ECO:0007669"/>
    <property type="project" value="UniProtKB-ARBA"/>
</dbReference>
<evidence type="ECO:0000256" key="2">
    <source>
        <dbReference type="ARBA" id="ARBA00022630"/>
    </source>
</evidence>
<keyword evidence="7" id="KW-1185">Reference proteome</keyword>
<dbReference type="PANTHER" id="PTHR33798">
    <property type="entry name" value="FLAVOPROTEIN OXYGENASE"/>
    <property type="match status" value="1"/>
</dbReference>
<proteinExistence type="inferred from homology"/>
<keyword evidence="6" id="KW-0503">Monooxygenase</keyword>
<dbReference type="GO" id="GO:0004497">
    <property type="term" value="F:monooxygenase activity"/>
    <property type="evidence" value="ECO:0007669"/>
    <property type="project" value="UniProtKB-KW"/>
</dbReference>
<dbReference type="RefSeq" id="WP_050432955.1">
    <property type="nucleotide sequence ID" value="NZ_CP012159.1"/>
</dbReference>
<dbReference type="Pfam" id="PF01613">
    <property type="entry name" value="Flavin_Reduct"/>
    <property type="match status" value="1"/>
</dbReference>
<dbReference type="OrthoDB" id="9794638at2"/>